<name>A0ABY4RNN7_9BACL</name>
<evidence type="ECO:0000313" key="3">
    <source>
        <dbReference type="Proteomes" id="UP001057134"/>
    </source>
</evidence>
<proteinExistence type="predicted"/>
<organism evidence="2 3">
    <name type="scientific">Paenibacillus konkukensis</name>
    <dbReference type="NCBI Taxonomy" id="2020716"/>
    <lineage>
        <taxon>Bacteria</taxon>
        <taxon>Bacillati</taxon>
        <taxon>Bacillota</taxon>
        <taxon>Bacilli</taxon>
        <taxon>Bacillales</taxon>
        <taxon>Paenibacillaceae</taxon>
        <taxon>Paenibacillus</taxon>
    </lineage>
</organism>
<reference evidence="2" key="1">
    <citation type="submission" date="2018-02" db="EMBL/GenBank/DDBJ databases">
        <authorList>
            <person name="Kim S.-K."/>
            <person name="Jung H.-I."/>
            <person name="Lee S.-W."/>
        </authorList>
    </citation>
    <scope>NUCLEOTIDE SEQUENCE</scope>
    <source>
        <strain evidence="2">SK3146</strain>
    </source>
</reference>
<dbReference type="PANTHER" id="PTHR34700:SF4">
    <property type="entry name" value="PHAGE-LIKE ELEMENT PBSX PROTEIN XKDP"/>
    <property type="match status" value="1"/>
</dbReference>
<dbReference type="Proteomes" id="UP001057134">
    <property type="component" value="Chromosome"/>
</dbReference>
<dbReference type="CDD" id="cd00118">
    <property type="entry name" value="LysM"/>
    <property type="match status" value="1"/>
</dbReference>
<evidence type="ECO:0000259" key="1">
    <source>
        <dbReference type="PROSITE" id="PS51782"/>
    </source>
</evidence>
<dbReference type="SUPFAM" id="SSF54106">
    <property type="entry name" value="LysM domain"/>
    <property type="match status" value="1"/>
</dbReference>
<dbReference type="PANTHER" id="PTHR34700">
    <property type="entry name" value="POTASSIUM BINDING PROTEIN KBP"/>
    <property type="match status" value="1"/>
</dbReference>
<accession>A0ABY4RNN7</accession>
<reference evidence="2" key="2">
    <citation type="journal article" date="2021" name="J Anim Sci Technol">
        <title>Complete genome sequence of Paenibacillus konkukensis sp. nov. SK3146 as a potential probiotic strain.</title>
        <authorList>
            <person name="Jung H.I."/>
            <person name="Park S."/>
            <person name="Niu K.M."/>
            <person name="Lee S.W."/>
            <person name="Kothari D."/>
            <person name="Yi K.J."/>
            <person name="Kim S.K."/>
        </authorList>
    </citation>
    <scope>NUCLEOTIDE SEQUENCE</scope>
    <source>
        <strain evidence="2">SK3146</strain>
    </source>
</reference>
<dbReference type="PROSITE" id="PS51782">
    <property type="entry name" value="LYSM"/>
    <property type="match status" value="1"/>
</dbReference>
<dbReference type="InterPro" id="IPR036779">
    <property type="entry name" value="LysM_dom_sf"/>
</dbReference>
<dbReference type="EMBL" id="CP027059">
    <property type="protein sequence ID" value="UQZ83329.1"/>
    <property type="molecule type" value="Genomic_DNA"/>
</dbReference>
<feature type="domain" description="LysM" evidence="1">
    <location>
        <begin position="162"/>
        <end position="212"/>
    </location>
</feature>
<keyword evidence="3" id="KW-1185">Reference proteome</keyword>
<dbReference type="InterPro" id="IPR052196">
    <property type="entry name" value="Bact_Kbp"/>
</dbReference>
<dbReference type="SMART" id="SM00257">
    <property type="entry name" value="LysM"/>
    <property type="match status" value="1"/>
</dbReference>
<dbReference type="RefSeq" id="WP_249865362.1">
    <property type="nucleotide sequence ID" value="NZ_CP027059.1"/>
</dbReference>
<evidence type="ECO:0000313" key="2">
    <source>
        <dbReference type="EMBL" id="UQZ83329.1"/>
    </source>
</evidence>
<sequence>MDFYLTDTATGKRLHFPMNPERITAVTSARIQTFEAIELGEYALPRGSMLVRMTFDGLLPGETRKHTSLVKSWRDPRQIAGDLSAWRNAGTKLRLLVTETPFNHDVFIQAFEHTWAGGHGDMRYSLELVQARDILIHPEGQVKSKAEVKVLSASRSLPAQAKTHTVVRGDTLWGIAKKHLHNGARYMEIYNLNKALIGPDPNKIKPGQVLRLPG</sequence>
<dbReference type="Gene3D" id="3.10.350.10">
    <property type="entry name" value="LysM domain"/>
    <property type="match status" value="1"/>
</dbReference>
<dbReference type="Pfam" id="PF01476">
    <property type="entry name" value="LysM"/>
    <property type="match status" value="1"/>
</dbReference>
<gene>
    <name evidence="2" type="ORF">SK3146_02516</name>
</gene>
<dbReference type="InterPro" id="IPR018392">
    <property type="entry name" value="LysM"/>
</dbReference>
<protein>
    <submittedName>
        <fullName evidence="2">LysM domain/BON superfamily protein</fullName>
    </submittedName>
</protein>